<dbReference type="EMBL" id="KQ964257">
    <property type="protein sequence ID" value="KXJ88792.1"/>
    <property type="molecule type" value="Genomic_DNA"/>
</dbReference>
<dbReference type="InParanoid" id="A0A136IV60"/>
<dbReference type="Gene3D" id="1.20.120.520">
    <property type="entry name" value="nmb1532 protein domain like"/>
    <property type="match status" value="1"/>
</dbReference>
<feature type="domain" description="Hemerythrin-like" evidence="2">
    <location>
        <begin position="165"/>
        <end position="297"/>
    </location>
</feature>
<dbReference type="InterPro" id="IPR012312">
    <property type="entry name" value="Hemerythrin-like"/>
</dbReference>
<feature type="region of interest" description="Disordered" evidence="1">
    <location>
        <begin position="1"/>
        <end position="150"/>
    </location>
</feature>
<dbReference type="PANTHER" id="PTHR38048:SF1">
    <property type="entry name" value="HEMERYTHRIN-LIKE DOMAIN-CONTAINING PROTEIN"/>
    <property type="match status" value="1"/>
</dbReference>
<dbReference type="PANTHER" id="PTHR38048">
    <property type="entry name" value="EXPRESSED PROTEIN"/>
    <property type="match status" value="1"/>
</dbReference>
<evidence type="ECO:0000259" key="2">
    <source>
        <dbReference type="Pfam" id="PF01814"/>
    </source>
</evidence>
<evidence type="ECO:0000313" key="3">
    <source>
        <dbReference type="EMBL" id="KXJ88792.1"/>
    </source>
</evidence>
<feature type="compositionally biased region" description="Low complexity" evidence="1">
    <location>
        <begin position="77"/>
        <end position="113"/>
    </location>
</feature>
<dbReference type="Proteomes" id="UP000070501">
    <property type="component" value="Unassembled WGS sequence"/>
</dbReference>
<gene>
    <name evidence="3" type="ORF">Micbo1qcDRAFT_166232</name>
</gene>
<evidence type="ECO:0000256" key="1">
    <source>
        <dbReference type="SAM" id="MobiDB-lite"/>
    </source>
</evidence>
<dbReference type="AlphaFoldDB" id="A0A136IV60"/>
<feature type="compositionally biased region" description="Polar residues" evidence="1">
    <location>
        <begin position="1"/>
        <end position="13"/>
    </location>
</feature>
<dbReference type="CDD" id="cd12108">
    <property type="entry name" value="Hr-like"/>
    <property type="match status" value="1"/>
</dbReference>
<organism evidence="3 4">
    <name type="scientific">Microdochium bolleyi</name>
    <dbReference type="NCBI Taxonomy" id="196109"/>
    <lineage>
        <taxon>Eukaryota</taxon>
        <taxon>Fungi</taxon>
        <taxon>Dikarya</taxon>
        <taxon>Ascomycota</taxon>
        <taxon>Pezizomycotina</taxon>
        <taxon>Sordariomycetes</taxon>
        <taxon>Xylariomycetidae</taxon>
        <taxon>Xylariales</taxon>
        <taxon>Microdochiaceae</taxon>
        <taxon>Microdochium</taxon>
    </lineage>
</organism>
<accession>A0A136IV60</accession>
<protein>
    <recommendedName>
        <fullName evidence="2">Hemerythrin-like domain-containing protein</fullName>
    </recommendedName>
</protein>
<dbReference type="Pfam" id="PF01814">
    <property type="entry name" value="Hemerythrin"/>
    <property type="match status" value="1"/>
</dbReference>
<dbReference type="InterPro" id="IPR053206">
    <property type="entry name" value="Dimeric_xanthone_biosynth"/>
</dbReference>
<proteinExistence type="predicted"/>
<feature type="compositionally biased region" description="Low complexity" evidence="1">
    <location>
        <begin position="122"/>
        <end position="140"/>
    </location>
</feature>
<reference evidence="4" key="1">
    <citation type="submission" date="2016-02" db="EMBL/GenBank/DDBJ databases">
        <title>Draft genome sequence of Microdochium bolleyi, a fungal endophyte of beachgrass.</title>
        <authorList>
            <consortium name="DOE Joint Genome Institute"/>
            <person name="David A.S."/>
            <person name="May G."/>
            <person name="Haridas S."/>
            <person name="Lim J."/>
            <person name="Wang M."/>
            <person name="Labutti K."/>
            <person name="Lipzen A."/>
            <person name="Barry K."/>
            <person name="Grigoriev I.V."/>
        </authorList>
    </citation>
    <scope>NUCLEOTIDE SEQUENCE [LARGE SCALE GENOMIC DNA]</scope>
    <source>
        <strain evidence="4">J235TASD1</strain>
    </source>
</reference>
<sequence length="317" mass="35627">MRSCRTTLCTSHLPTLRQPPRHRHSSASALRQQAPALESRPSSSFAPRFATTAEVTSRAPRPRYSLPLGTNRRSYPQQQQQQQQQQPRAAMSTSTTTTTTAASGEASGPEAATLNVNPSVDTSPAAPASSETTATTTPPKAEVEEKKKLPALSPAEFRQYNRLAEHMNYFHEHFRQTWNTLWGAATTGKRPAGVSIRSFIAQGLQFISQLEMHHGIEEQHIFPILARKMPEFKQGKGNGAAELLRQHKEIHKGMELLQGYLEDCQTGEKDLDMATLKTKMESWGEVLWKHLDQEVETLGAENMRKYWTIEEIRRIPM</sequence>
<name>A0A136IV60_9PEZI</name>
<keyword evidence="4" id="KW-1185">Reference proteome</keyword>
<dbReference type="OrthoDB" id="10044044at2759"/>
<evidence type="ECO:0000313" key="4">
    <source>
        <dbReference type="Proteomes" id="UP000070501"/>
    </source>
</evidence>